<dbReference type="OrthoDB" id="289226at2"/>
<dbReference type="Proteomes" id="UP000320496">
    <property type="component" value="Chromosome"/>
</dbReference>
<evidence type="ECO:0000313" key="2">
    <source>
        <dbReference type="EMBL" id="QDU37669.1"/>
    </source>
</evidence>
<dbReference type="KEGG" id="mri:Mal4_19850"/>
<dbReference type="AlphaFoldDB" id="A0A517Z5D5"/>
<proteinExistence type="predicted"/>
<name>A0A517Z5D5_9PLAN</name>
<keyword evidence="1" id="KW-1133">Transmembrane helix</keyword>
<keyword evidence="1" id="KW-0472">Membrane</keyword>
<keyword evidence="3" id="KW-1185">Reference proteome</keyword>
<keyword evidence="1" id="KW-0812">Transmembrane</keyword>
<dbReference type="RefSeq" id="WP_145368667.1">
    <property type="nucleotide sequence ID" value="NZ_CP036275.1"/>
</dbReference>
<gene>
    <name evidence="2" type="ORF">Mal4_19850</name>
</gene>
<sequence length="109" mass="12536">MDDSTKLFLVIALVMFGTFFLAILVVFVAVIRPWLRAFMSGAPIPMTAVVGMRLRNNPVTLLLDAYLTMRWKQIPVSIREVESCYMQHRNRITTADDLMEVVMQERGEK</sequence>
<reference evidence="2 3" key="1">
    <citation type="submission" date="2019-02" db="EMBL/GenBank/DDBJ databases">
        <title>Deep-cultivation of Planctomycetes and their phenomic and genomic characterization uncovers novel biology.</title>
        <authorList>
            <person name="Wiegand S."/>
            <person name="Jogler M."/>
            <person name="Boedeker C."/>
            <person name="Pinto D."/>
            <person name="Vollmers J."/>
            <person name="Rivas-Marin E."/>
            <person name="Kohn T."/>
            <person name="Peeters S.H."/>
            <person name="Heuer A."/>
            <person name="Rast P."/>
            <person name="Oberbeckmann S."/>
            <person name="Bunk B."/>
            <person name="Jeske O."/>
            <person name="Meyerdierks A."/>
            <person name="Storesund J.E."/>
            <person name="Kallscheuer N."/>
            <person name="Luecker S."/>
            <person name="Lage O.M."/>
            <person name="Pohl T."/>
            <person name="Merkel B.J."/>
            <person name="Hornburger P."/>
            <person name="Mueller R.-W."/>
            <person name="Bruemmer F."/>
            <person name="Labrenz M."/>
            <person name="Spormann A.M."/>
            <person name="Op den Camp H."/>
            <person name="Overmann J."/>
            <person name="Amann R."/>
            <person name="Jetten M.S.M."/>
            <person name="Mascher T."/>
            <person name="Medema M.H."/>
            <person name="Devos D.P."/>
            <person name="Kaster A.-K."/>
            <person name="Ovreas L."/>
            <person name="Rohde M."/>
            <person name="Galperin M.Y."/>
            <person name="Jogler C."/>
        </authorList>
    </citation>
    <scope>NUCLEOTIDE SEQUENCE [LARGE SCALE GENOMIC DNA]</scope>
    <source>
        <strain evidence="2 3">Mal4</strain>
    </source>
</reference>
<protein>
    <submittedName>
        <fullName evidence="2">SigmaW regulon antibacterial</fullName>
    </submittedName>
</protein>
<evidence type="ECO:0000256" key="1">
    <source>
        <dbReference type="SAM" id="Phobius"/>
    </source>
</evidence>
<accession>A0A517Z5D5</accession>
<organism evidence="2 3">
    <name type="scientific">Maioricimonas rarisocia</name>
    <dbReference type="NCBI Taxonomy" id="2528026"/>
    <lineage>
        <taxon>Bacteria</taxon>
        <taxon>Pseudomonadati</taxon>
        <taxon>Planctomycetota</taxon>
        <taxon>Planctomycetia</taxon>
        <taxon>Planctomycetales</taxon>
        <taxon>Planctomycetaceae</taxon>
        <taxon>Maioricimonas</taxon>
    </lineage>
</organism>
<feature type="transmembrane region" description="Helical" evidence="1">
    <location>
        <begin position="6"/>
        <end position="31"/>
    </location>
</feature>
<evidence type="ECO:0000313" key="3">
    <source>
        <dbReference type="Proteomes" id="UP000320496"/>
    </source>
</evidence>
<dbReference type="EMBL" id="CP036275">
    <property type="protein sequence ID" value="QDU37669.1"/>
    <property type="molecule type" value="Genomic_DNA"/>
</dbReference>